<dbReference type="Pfam" id="PF14372">
    <property type="entry name" value="hAT-like_RNase-H"/>
    <property type="match status" value="1"/>
</dbReference>
<feature type="compositionally biased region" description="Acidic residues" evidence="11">
    <location>
        <begin position="285"/>
        <end position="296"/>
    </location>
</feature>
<organism evidence="13 14">
    <name type="scientific">Linum tenue</name>
    <dbReference type="NCBI Taxonomy" id="586396"/>
    <lineage>
        <taxon>Eukaryota</taxon>
        <taxon>Viridiplantae</taxon>
        <taxon>Streptophyta</taxon>
        <taxon>Embryophyta</taxon>
        <taxon>Tracheophyta</taxon>
        <taxon>Spermatophyta</taxon>
        <taxon>Magnoliopsida</taxon>
        <taxon>eudicotyledons</taxon>
        <taxon>Gunneridae</taxon>
        <taxon>Pentapetalae</taxon>
        <taxon>rosids</taxon>
        <taxon>fabids</taxon>
        <taxon>Malpighiales</taxon>
        <taxon>Linaceae</taxon>
        <taxon>Linum</taxon>
    </lineage>
</organism>
<feature type="compositionally biased region" description="Polar residues" evidence="11">
    <location>
        <begin position="41"/>
        <end position="51"/>
    </location>
</feature>
<evidence type="ECO:0000259" key="12">
    <source>
        <dbReference type="PROSITE" id="PS50808"/>
    </source>
</evidence>
<keyword evidence="4 10" id="KW-0863">Zinc-finger</keyword>
<dbReference type="InterPro" id="IPR036236">
    <property type="entry name" value="Znf_C2H2_sf"/>
</dbReference>
<evidence type="ECO:0000256" key="8">
    <source>
        <dbReference type="ARBA" id="ARBA00023163"/>
    </source>
</evidence>
<feature type="domain" description="BED-type" evidence="12">
    <location>
        <begin position="496"/>
        <end position="556"/>
    </location>
</feature>
<keyword evidence="6" id="KW-0805">Transcription regulation</keyword>
<proteinExistence type="predicted"/>
<evidence type="ECO:0000313" key="14">
    <source>
        <dbReference type="Proteomes" id="UP001154282"/>
    </source>
</evidence>
<dbReference type="EMBL" id="CAMGYJ010000003">
    <property type="protein sequence ID" value="CAI0389221.1"/>
    <property type="molecule type" value="Genomic_DNA"/>
</dbReference>
<feature type="compositionally biased region" description="Basic and acidic residues" evidence="11">
    <location>
        <begin position="162"/>
        <end position="189"/>
    </location>
</feature>
<dbReference type="Proteomes" id="UP001154282">
    <property type="component" value="Unassembled WGS sequence"/>
</dbReference>
<dbReference type="GO" id="GO:0008270">
    <property type="term" value="F:zinc ion binding"/>
    <property type="evidence" value="ECO:0007669"/>
    <property type="project" value="UniProtKB-KW"/>
</dbReference>
<evidence type="ECO:0000256" key="3">
    <source>
        <dbReference type="ARBA" id="ARBA00022723"/>
    </source>
</evidence>
<feature type="compositionally biased region" description="Polar residues" evidence="11">
    <location>
        <begin position="1"/>
        <end position="11"/>
    </location>
</feature>
<dbReference type="GO" id="GO:0009791">
    <property type="term" value="P:post-embryonic development"/>
    <property type="evidence" value="ECO:0007669"/>
    <property type="project" value="UniProtKB-ARBA"/>
</dbReference>
<evidence type="ECO:0000256" key="4">
    <source>
        <dbReference type="ARBA" id="ARBA00022771"/>
    </source>
</evidence>
<comment type="caution">
    <text evidence="13">The sequence shown here is derived from an EMBL/GenBank/DDBJ whole genome shotgun (WGS) entry which is preliminary data.</text>
</comment>
<sequence length="1143" mass="128798">MTTPEESSTVLPDTPAPAVEESKQPSSPEEGEKSVAEPKENNQPLQSQDDTMVSKEEDNEKVVPKVEDNQKVATQEVDNQKVAPPEDGNEMESQEEKNQEVASQEGNNKVESPNQNNEVVSQEEDTNQKAVTEEVSNDQTDVSQDQSNETSVPDEQSNQELPSHEENTPEPVPHEEDSSQRLSPQKEQDQTLVSPEDIDQMAVPQHENSEMVTEEGNSKLAVPLQENSEMVVPQEELNETVVTEEEDSEMAEPPQESSQIGLPQEKSEMVAIEEEKSELAAPQEDINEMGEPELESSEVSVPQEDHNEVVVTEEEKNEVVMPQQENSEIMVPEEANIEVAPPQDDNTQLVVPQEESTQMLTPHEDDNTQIDTQMIDEDTTTQMIPSNEDNKPQMMISHEDNSSQLMMTDEHHMVVSHEENHHQMLMSHEENNNDQMVDGNHHHMGDQLIVMEEDSHNNQLMIHHHDEENNYQLMLPNDDDNSDLVTPDSRPNKRRRKKSVVWEHFTIETVGDGCRRACCKQCKQSFAYSTGSKVAGTSHLKRHIAKGTCLALLRNHGHPQMLSYNDTPGGATSNPPKRRYRSPNSSSYFPFDSDRCRHEIAKMIIMHDYPLHMVEHAGFMTFVSNLQPRFGMVSFNTVQGDCVATYLREKQNVMKFIEGLPGRVTLTLDMWTSCESIGYVFITGHFIDSDWKPQKKMLNVVMEPYPDSDAALSHAVACCLSDWSLEGKLFSVTFNHPVGDAGLESLLSLLCIKNTRILNGQLVLGNCISHTLTSMAKELLSTCRDLVSKIRDSVKYVKTLESHEDKFLELKRQLQVPSDKSLQLDDQSQWNTTYEMLLAASELKEVFSCLDTSDPHYKEAPSMLEWKQVEMICSILKHLVDAANLLSSSTNPIAITFFHEAWRIQAELSKLAAIGDPFINNFIKELQDKIEKYIKDCSLALAVAVVMDPRFKMKLVEFSFSKIYGDDAPAYIKIVDDGVHDLFKEYVALPLPLTPTYEENADPNLRNEENQQGAVVDNGLADFDVYIMESTSHQTKSELDMYLDDSLLPRVSDFDVLGWWRQNKMKYPTLSKMARDILSIPVSTATAENVFDTVLPREVDRYRSSLRPETVEALVCAKDWLIHGAAAAAEGGAPSVGVVKMEL</sequence>
<reference evidence="13" key="1">
    <citation type="submission" date="2022-08" db="EMBL/GenBank/DDBJ databases">
        <authorList>
            <person name="Gutierrez-Valencia J."/>
        </authorList>
    </citation>
    <scope>NUCLEOTIDE SEQUENCE</scope>
</reference>
<feature type="compositionally biased region" description="Polar residues" evidence="11">
    <location>
        <begin position="137"/>
        <end position="161"/>
    </location>
</feature>
<keyword evidence="9" id="KW-0539">Nucleus</keyword>
<feature type="compositionally biased region" description="Polar residues" evidence="11">
    <location>
        <begin position="562"/>
        <end position="575"/>
    </location>
</feature>
<dbReference type="InterPro" id="IPR012337">
    <property type="entry name" value="RNaseH-like_sf"/>
</dbReference>
<dbReference type="InterPro" id="IPR025525">
    <property type="entry name" value="hAT-like_transposase_RNase-H"/>
</dbReference>
<keyword evidence="14" id="KW-1185">Reference proteome</keyword>
<evidence type="ECO:0000256" key="2">
    <source>
        <dbReference type="ARBA" id="ARBA00011738"/>
    </source>
</evidence>
<evidence type="ECO:0000256" key="10">
    <source>
        <dbReference type="PROSITE-ProRule" id="PRU00027"/>
    </source>
</evidence>
<name>A0AAV0HV88_9ROSI</name>
<evidence type="ECO:0000256" key="6">
    <source>
        <dbReference type="ARBA" id="ARBA00023015"/>
    </source>
</evidence>
<keyword evidence="7" id="KW-0238">DNA-binding</keyword>
<keyword evidence="5" id="KW-0862">Zinc</keyword>
<dbReference type="SUPFAM" id="SSF57667">
    <property type="entry name" value="beta-beta-alpha zinc fingers"/>
    <property type="match status" value="1"/>
</dbReference>
<dbReference type="PANTHER" id="PTHR46481:SF10">
    <property type="entry name" value="ZINC FINGER BED DOMAIN-CONTAINING PROTEIN 39"/>
    <property type="match status" value="1"/>
</dbReference>
<dbReference type="InterPro" id="IPR003656">
    <property type="entry name" value="Znf_BED"/>
</dbReference>
<evidence type="ECO:0000313" key="13">
    <source>
        <dbReference type="EMBL" id="CAI0389221.1"/>
    </source>
</evidence>
<comment type="subunit">
    <text evidence="2">Homodimer.</text>
</comment>
<dbReference type="Pfam" id="PF05699">
    <property type="entry name" value="Dimer_Tnp_hAT"/>
    <property type="match status" value="1"/>
</dbReference>
<comment type="subcellular location">
    <subcellularLocation>
        <location evidence="1">Nucleus</location>
    </subcellularLocation>
</comment>
<feature type="compositionally biased region" description="Basic and acidic residues" evidence="11">
    <location>
        <begin position="30"/>
        <end position="40"/>
    </location>
</feature>
<keyword evidence="3" id="KW-0479">Metal-binding</keyword>
<feature type="compositionally biased region" description="Basic and acidic residues" evidence="11">
    <location>
        <begin position="303"/>
        <end position="315"/>
    </location>
</feature>
<feature type="compositionally biased region" description="Polar residues" evidence="11">
    <location>
        <begin position="100"/>
        <end position="120"/>
    </location>
</feature>
<evidence type="ECO:0000256" key="7">
    <source>
        <dbReference type="ARBA" id="ARBA00023125"/>
    </source>
</evidence>
<dbReference type="InterPro" id="IPR052035">
    <property type="entry name" value="ZnF_BED_domain_contain"/>
</dbReference>
<dbReference type="AlphaFoldDB" id="A0AAV0HV88"/>
<feature type="compositionally biased region" description="Acidic residues" evidence="11">
    <location>
        <begin position="236"/>
        <end position="250"/>
    </location>
</feature>
<evidence type="ECO:0000256" key="9">
    <source>
        <dbReference type="ARBA" id="ARBA00023242"/>
    </source>
</evidence>
<evidence type="ECO:0000256" key="5">
    <source>
        <dbReference type="ARBA" id="ARBA00022833"/>
    </source>
</evidence>
<evidence type="ECO:0000256" key="11">
    <source>
        <dbReference type="SAM" id="MobiDB-lite"/>
    </source>
</evidence>
<dbReference type="GO" id="GO:0003677">
    <property type="term" value="F:DNA binding"/>
    <property type="evidence" value="ECO:0007669"/>
    <property type="project" value="UniProtKB-KW"/>
</dbReference>
<dbReference type="GO" id="GO:0005634">
    <property type="term" value="C:nucleus"/>
    <property type="evidence" value="ECO:0007669"/>
    <property type="project" value="UniProtKB-SubCell"/>
</dbReference>
<feature type="region of interest" description="Disordered" evidence="11">
    <location>
        <begin position="276"/>
        <end position="315"/>
    </location>
</feature>
<dbReference type="SMART" id="SM00614">
    <property type="entry name" value="ZnF_BED"/>
    <property type="match status" value="1"/>
</dbReference>
<dbReference type="SUPFAM" id="SSF53098">
    <property type="entry name" value="Ribonuclease H-like"/>
    <property type="match status" value="1"/>
</dbReference>
<accession>A0AAV0HV88</accession>
<dbReference type="GO" id="GO:0046983">
    <property type="term" value="F:protein dimerization activity"/>
    <property type="evidence" value="ECO:0007669"/>
    <property type="project" value="InterPro"/>
</dbReference>
<evidence type="ECO:0000256" key="1">
    <source>
        <dbReference type="ARBA" id="ARBA00004123"/>
    </source>
</evidence>
<feature type="region of interest" description="Disordered" evidence="11">
    <location>
        <begin position="475"/>
        <end position="498"/>
    </location>
</feature>
<keyword evidence="8" id="KW-0804">Transcription</keyword>
<feature type="region of interest" description="Disordered" evidence="11">
    <location>
        <begin position="562"/>
        <end position="584"/>
    </location>
</feature>
<dbReference type="PROSITE" id="PS50808">
    <property type="entry name" value="ZF_BED"/>
    <property type="match status" value="1"/>
</dbReference>
<protein>
    <recommendedName>
        <fullName evidence="12">BED-type domain-containing protein</fullName>
    </recommendedName>
</protein>
<feature type="compositionally biased region" description="Basic and acidic residues" evidence="11">
    <location>
        <begin position="52"/>
        <end position="70"/>
    </location>
</feature>
<dbReference type="PANTHER" id="PTHR46481">
    <property type="entry name" value="ZINC FINGER BED DOMAIN-CONTAINING PROTEIN 4"/>
    <property type="match status" value="1"/>
</dbReference>
<feature type="region of interest" description="Disordered" evidence="11">
    <location>
        <begin position="1"/>
        <end position="264"/>
    </location>
</feature>
<dbReference type="InterPro" id="IPR008906">
    <property type="entry name" value="HATC_C_dom"/>
</dbReference>
<gene>
    <name evidence="13" type="ORF">LITE_LOCUS6143</name>
</gene>